<sequence>MNKQMVANVLRILQSNEVPLQKVVLHKFLYFLNTQGFVTGFKFEPYTYGPFSFDLASTLGSMAFWDEIRQNSYTIEVNDLSGYSKPPQDAVALIENHLNEFKTVVEDFDFNNLECAGTVLYCAESLRSQGEKVTAENIEREFKAWKGTNYSSAAIQDMYGRLSPYINKQ</sequence>
<organism evidence="1 2">
    <name type="scientific">Pseudodesulfovibrio methanolicus</name>
    <dbReference type="NCBI Taxonomy" id="3126690"/>
    <lineage>
        <taxon>Bacteria</taxon>
        <taxon>Pseudomonadati</taxon>
        <taxon>Thermodesulfobacteriota</taxon>
        <taxon>Desulfovibrionia</taxon>
        <taxon>Desulfovibrionales</taxon>
        <taxon>Desulfovibrionaceae</taxon>
    </lineage>
</organism>
<accession>A0ABZ2IXG0</accession>
<protein>
    <recommendedName>
        <fullName evidence="3">Antitoxin SocA-like Panacea domain-containing protein</fullName>
    </recommendedName>
</protein>
<evidence type="ECO:0000313" key="1">
    <source>
        <dbReference type="EMBL" id="WWX23380.1"/>
    </source>
</evidence>
<evidence type="ECO:0000313" key="2">
    <source>
        <dbReference type="Proteomes" id="UP001385389"/>
    </source>
</evidence>
<reference evidence="1 2" key="1">
    <citation type="submission" date="2024-03" db="EMBL/GenBank/DDBJ databases">
        <title>Phenotype and Genome Characterization of a Sulfate-Reducing Bacterium Pseudodesulfovibrio sp. strain 5S69, isolated from Petroleum Reservoir in Tatarstan (Russia).</title>
        <authorList>
            <person name="Bidzhieva S.K."/>
            <person name="Kadnikov V."/>
            <person name="Tourova T.P."/>
            <person name="Samigullina S.R."/>
            <person name="Sokolova D.S."/>
            <person name="Poltaraus A.B."/>
            <person name="Avtukh A.N."/>
            <person name="Tereshina V.M."/>
            <person name="Mardanov A.V."/>
            <person name="Nazina T.N."/>
        </authorList>
    </citation>
    <scope>NUCLEOTIDE SEQUENCE [LARGE SCALE GENOMIC DNA]</scope>
    <source>
        <strain evidence="1 2">5S69</strain>
    </source>
</reference>
<keyword evidence="2" id="KW-1185">Reference proteome</keyword>
<evidence type="ECO:0008006" key="3">
    <source>
        <dbReference type="Google" id="ProtNLM"/>
    </source>
</evidence>
<dbReference type="Proteomes" id="UP001385389">
    <property type="component" value="Chromosome"/>
</dbReference>
<dbReference type="EMBL" id="CP146609">
    <property type="protein sequence ID" value="WWX23380.1"/>
    <property type="molecule type" value="Genomic_DNA"/>
</dbReference>
<proteinExistence type="predicted"/>
<gene>
    <name evidence="1" type="ORF">V8V93_04040</name>
</gene>
<dbReference type="RefSeq" id="WP_338669094.1">
    <property type="nucleotide sequence ID" value="NZ_CP146609.1"/>
</dbReference>
<name>A0ABZ2IXG0_9BACT</name>